<feature type="non-terminal residue" evidence="2">
    <location>
        <position position="214"/>
    </location>
</feature>
<protein>
    <submittedName>
        <fullName evidence="2">Uncharacterized protein</fullName>
    </submittedName>
</protein>
<name>A0AAV8WV02_9CUCU</name>
<comment type="caution">
    <text evidence="2">The sequence shown here is derived from an EMBL/GenBank/DDBJ whole genome shotgun (WGS) entry which is preliminary data.</text>
</comment>
<evidence type="ECO:0000256" key="1">
    <source>
        <dbReference type="SAM" id="MobiDB-lite"/>
    </source>
</evidence>
<organism evidence="2 3">
    <name type="scientific">Rhamnusium bicolor</name>
    <dbReference type="NCBI Taxonomy" id="1586634"/>
    <lineage>
        <taxon>Eukaryota</taxon>
        <taxon>Metazoa</taxon>
        <taxon>Ecdysozoa</taxon>
        <taxon>Arthropoda</taxon>
        <taxon>Hexapoda</taxon>
        <taxon>Insecta</taxon>
        <taxon>Pterygota</taxon>
        <taxon>Neoptera</taxon>
        <taxon>Endopterygota</taxon>
        <taxon>Coleoptera</taxon>
        <taxon>Polyphaga</taxon>
        <taxon>Cucujiformia</taxon>
        <taxon>Chrysomeloidea</taxon>
        <taxon>Cerambycidae</taxon>
        <taxon>Lepturinae</taxon>
        <taxon>Rhagiini</taxon>
        <taxon>Rhamnusium</taxon>
    </lineage>
</organism>
<proteinExistence type="predicted"/>
<keyword evidence="3" id="KW-1185">Reference proteome</keyword>
<evidence type="ECO:0000313" key="3">
    <source>
        <dbReference type="Proteomes" id="UP001162156"/>
    </source>
</evidence>
<gene>
    <name evidence="2" type="ORF">NQ314_016788</name>
</gene>
<feature type="compositionally biased region" description="Polar residues" evidence="1">
    <location>
        <begin position="121"/>
        <end position="131"/>
    </location>
</feature>
<dbReference type="EMBL" id="JANEYF010004672">
    <property type="protein sequence ID" value="KAJ8930415.1"/>
    <property type="molecule type" value="Genomic_DNA"/>
</dbReference>
<feature type="compositionally biased region" description="Basic and acidic residues" evidence="1">
    <location>
        <begin position="203"/>
        <end position="214"/>
    </location>
</feature>
<feature type="compositionally biased region" description="Basic and acidic residues" evidence="1">
    <location>
        <begin position="1"/>
        <end position="12"/>
    </location>
</feature>
<feature type="compositionally biased region" description="Basic and acidic residues" evidence="1">
    <location>
        <begin position="147"/>
        <end position="157"/>
    </location>
</feature>
<feature type="region of interest" description="Disordered" evidence="1">
    <location>
        <begin position="81"/>
        <end position="214"/>
    </location>
</feature>
<evidence type="ECO:0000313" key="2">
    <source>
        <dbReference type="EMBL" id="KAJ8930415.1"/>
    </source>
</evidence>
<feature type="region of interest" description="Disordered" evidence="1">
    <location>
        <begin position="1"/>
        <end position="20"/>
    </location>
</feature>
<reference evidence="2" key="1">
    <citation type="journal article" date="2023" name="Insect Mol. Biol.">
        <title>Genome sequencing provides insights into the evolution of gene families encoding plant cell wall-degrading enzymes in longhorned beetles.</title>
        <authorList>
            <person name="Shin N.R."/>
            <person name="Okamura Y."/>
            <person name="Kirsch R."/>
            <person name="Pauchet Y."/>
        </authorList>
    </citation>
    <scope>NUCLEOTIDE SEQUENCE</scope>
    <source>
        <strain evidence="2">RBIC_L_NR</strain>
    </source>
</reference>
<dbReference type="AlphaFoldDB" id="A0AAV8WV02"/>
<sequence>MALESHHPDVDGHPGAPHPLLKQEVRGQLQRVRDVGLALLCLLWILKGPTRNTLAPDINRSPRHSIIPDISLDTQTIRDRISTDNQCNRSPRPSLVPDFDRSPRNSLVPDSQRSPRHSLVPNDNYSRSPRNSLIPDSAVKSRNSLVPDHEYIGDRSPRGSIGHENGENRSPRGSIARSTLTTDECEKRSPRGSLTLTFQEPPAIERRASADNPT</sequence>
<accession>A0AAV8WV02</accession>
<dbReference type="Proteomes" id="UP001162156">
    <property type="component" value="Unassembled WGS sequence"/>
</dbReference>